<dbReference type="CDD" id="cd00200">
    <property type="entry name" value="WD40"/>
    <property type="match status" value="2"/>
</dbReference>
<feature type="repeat" description="WD" evidence="3">
    <location>
        <begin position="1038"/>
        <end position="1079"/>
    </location>
</feature>
<keyword evidence="4" id="KW-1133">Transmembrane helix</keyword>
<feature type="repeat" description="WD" evidence="3">
    <location>
        <begin position="948"/>
        <end position="989"/>
    </location>
</feature>
<dbReference type="InterPro" id="IPR001387">
    <property type="entry name" value="Cro/C1-type_HTH"/>
</dbReference>
<evidence type="ECO:0000259" key="5">
    <source>
        <dbReference type="SMART" id="SM00530"/>
    </source>
</evidence>
<dbReference type="PROSITE" id="PS00678">
    <property type="entry name" value="WD_REPEATS_1"/>
    <property type="match status" value="3"/>
</dbReference>
<evidence type="ECO:0000313" key="6">
    <source>
        <dbReference type="EMBL" id="GGU32925.1"/>
    </source>
</evidence>
<evidence type="ECO:0000256" key="1">
    <source>
        <dbReference type="ARBA" id="ARBA00022574"/>
    </source>
</evidence>
<keyword evidence="4" id="KW-0472">Membrane</keyword>
<evidence type="ECO:0000256" key="2">
    <source>
        <dbReference type="ARBA" id="ARBA00022737"/>
    </source>
</evidence>
<dbReference type="CDD" id="cd00093">
    <property type="entry name" value="HTH_XRE"/>
    <property type="match status" value="1"/>
</dbReference>
<comment type="caution">
    <text evidence="6">The sequence shown here is derived from an EMBL/GenBank/DDBJ whole genome shotgun (WGS) entry which is preliminary data.</text>
</comment>
<feature type="transmembrane region" description="Helical" evidence="4">
    <location>
        <begin position="508"/>
        <end position="530"/>
    </location>
</feature>
<dbReference type="SMART" id="SM00320">
    <property type="entry name" value="WD40"/>
    <property type="match status" value="13"/>
</dbReference>
<evidence type="ECO:0000256" key="4">
    <source>
        <dbReference type="SAM" id="Phobius"/>
    </source>
</evidence>
<dbReference type="SMART" id="SM00530">
    <property type="entry name" value="HTH_XRE"/>
    <property type="match status" value="1"/>
</dbReference>
<dbReference type="Gene3D" id="2.130.10.10">
    <property type="entry name" value="YVTN repeat-like/Quinoprotein amine dehydrogenase"/>
    <property type="match status" value="4"/>
</dbReference>
<gene>
    <name evidence="6" type="ORF">GCM10010178_26570</name>
</gene>
<keyword evidence="4" id="KW-0812">Transmembrane</keyword>
<feature type="repeat" description="WD" evidence="3">
    <location>
        <begin position="993"/>
        <end position="1034"/>
    </location>
</feature>
<dbReference type="PROSITE" id="PS50294">
    <property type="entry name" value="WD_REPEATS_REGION"/>
    <property type="match status" value="6"/>
</dbReference>
<dbReference type="InterPro" id="IPR027417">
    <property type="entry name" value="P-loop_NTPase"/>
</dbReference>
<feature type="repeat" description="WD" evidence="3">
    <location>
        <begin position="905"/>
        <end position="939"/>
    </location>
</feature>
<feature type="domain" description="HTH cro/C1-type" evidence="5">
    <location>
        <begin position="7"/>
        <end position="63"/>
    </location>
</feature>
<keyword evidence="7" id="KW-1185">Reference proteome</keyword>
<dbReference type="InterPro" id="IPR011047">
    <property type="entry name" value="Quinoprotein_ADH-like_sf"/>
</dbReference>
<dbReference type="InterPro" id="IPR049052">
    <property type="entry name" value="nSTAND1"/>
</dbReference>
<evidence type="ECO:0000313" key="7">
    <source>
        <dbReference type="Proteomes" id="UP000649573"/>
    </source>
</evidence>
<dbReference type="InterPro" id="IPR001680">
    <property type="entry name" value="WD40_rpt"/>
</dbReference>
<keyword evidence="1 3" id="KW-0853">WD repeat</keyword>
<proteinExistence type="predicted"/>
<dbReference type="Pfam" id="PF20703">
    <property type="entry name" value="nSTAND1"/>
    <property type="match status" value="1"/>
</dbReference>
<evidence type="ECO:0000256" key="3">
    <source>
        <dbReference type="PROSITE-ProRule" id="PRU00221"/>
    </source>
</evidence>
<dbReference type="Pfam" id="PF00400">
    <property type="entry name" value="WD40"/>
    <property type="match status" value="7"/>
</dbReference>
<dbReference type="Gene3D" id="3.40.50.300">
    <property type="entry name" value="P-loop containing nucleotide triphosphate hydrolases"/>
    <property type="match status" value="1"/>
</dbReference>
<dbReference type="EMBL" id="BMRE01000008">
    <property type="protein sequence ID" value="GGU32925.1"/>
    <property type="molecule type" value="Genomic_DNA"/>
</dbReference>
<reference evidence="7" key="1">
    <citation type="journal article" date="2019" name="Int. J. Syst. Evol. Microbiol.">
        <title>The Global Catalogue of Microorganisms (GCM) 10K type strain sequencing project: providing services to taxonomists for standard genome sequencing and annotation.</title>
        <authorList>
            <consortium name="The Broad Institute Genomics Platform"/>
            <consortium name="The Broad Institute Genome Sequencing Center for Infectious Disease"/>
            <person name="Wu L."/>
            <person name="Ma J."/>
        </authorList>
    </citation>
    <scope>NUCLEOTIDE SEQUENCE [LARGE SCALE GENOMIC DNA]</scope>
    <source>
        <strain evidence="7">JCM 3296</strain>
    </source>
</reference>
<protein>
    <recommendedName>
        <fullName evidence="5">HTH cro/C1-type domain-containing protein</fullName>
    </recommendedName>
</protein>
<organism evidence="6 7">
    <name type="scientific">Lentzea flava</name>
    <dbReference type="NCBI Taxonomy" id="103732"/>
    <lineage>
        <taxon>Bacteria</taxon>
        <taxon>Bacillati</taxon>
        <taxon>Actinomycetota</taxon>
        <taxon>Actinomycetes</taxon>
        <taxon>Pseudonocardiales</taxon>
        <taxon>Pseudonocardiaceae</taxon>
        <taxon>Lentzea</taxon>
    </lineage>
</organism>
<dbReference type="Proteomes" id="UP000649573">
    <property type="component" value="Unassembled WGS sequence"/>
</dbReference>
<sequence>MLSFAADLRRLREKAGRPTYRELSRQAHYSVTVLSDAASGRKLPTLAVTLAYVEACGGDAEEWRQRWHELSEQLAAPPAEGVRAPYLGLAAFQIEDSDRFFGRDALIAELTRRVGERRFLGVFGASGSGKSSLLRAGLVARTHGPVVVFTPGTSPREECALRMAELTGTRVGQVLHDLADPAALHLYLGMAGDEVLVVVDQFEEIFTLCQDADERAWFVDALITASAKHARVVLGVRADFYGHCGRYPRLVKALQDSQVLVGPMDADELRQAITQPAVREGCVLDTALVARLVAEAAGQPAALPLVSHALLETWRRRRGLRLTVEGYDEAGGIQHAITRSGEEVYASLDPAGQAAARRIFVRLTALGEGAADTKRRVARESLDDSDLTVHVLEKLAAARLITIDDTTVELTHEALIRSWPRLRDWLSDDRAGLRLHRQLSEATETWAALGNDHGALYRGVRLASARDWAAANPDALTPREKTFLSASLAAEAAEQESARKRTRRLRQLVAALTVFVLLTTVAGAAAVVQWRQAVADRDRATSRQGGEHAAGLLATDPSLAGQIALAAYRISPTPEARSALLSTFAAPFPTRLHGAGDQIDTIAMTPDGGLLATGAVDGVVELWKGSQRIATLPNAGRVMDVAFSGDGKSLAVAGKDGVRLFDVTGEPRLLTRFLPGVGVAGVSFSPDATLLATAGPVAQVWDLRSGQPTTVPVAHEGEVHRVEYSPSGVLATAGEDGRVFVGDKLVLTAKGPISGLAWSRDGKLAIADETHAIWLHDGETEQFPGPDSLVRGLAFTSDGTRLALGANNGVVRIMDVATRREISHLTQPNRVRDIALSRDGTLLASSSSAGRSYLWHDPFATPAGHATAVEAIFAGNGLVATTASLDNTVRLWRTDFRTLTPLATLTGHTDAVMYAAIHPSGAFVATAGRDRTVRLWDVSHPAAPIAVLDGFRDTVGTLAWSPAGTTLATGDDAGDLVLWDVTSPRTPAKLTTLSDNARNVNGIAFSQDGTRLASASTDRAVRVWDLTDRAHPRSTAKLTGFREAVMSVAFSADGTMIAGAGLDRTARLWRVADSAPLSVITGQSGPLGTVKFSPDNRSLVLTGADRAAGLWDVTDPAKPAMSAVLRSPGGAVAGVFFTPDGRRVAATTDEGTIRFSDTDVEAAARRVCELAGTPITSEEWSAQFRDHTYEPPC</sequence>
<dbReference type="SUPFAM" id="SSF50998">
    <property type="entry name" value="Quinoprotein alcohol dehydrogenase-like"/>
    <property type="match status" value="2"/>
</dbReference>
<dbReference type="PANTHER" id="PTHR19848:SF8">
    <property type="entry name" value="F-BOX AND WD REPEAT DOMAIN CONTAINING 7"/>
    <property type="match status" value="1"/>
</dbReference>
<keyword evidence="2" id="KW-0677">Repeat</keyword>
<name>A0ABQ2UH12_9PSEU</name>
<accession>A0ABQ2UH12</accession>
<dbReference type="PRINTS" id="PR00320">
    <property type="entry name" value="GPROTEINBRPT"/>
</dbReference>
<dbReference type="SUPFAM" id="SSF52540">
    <property type="entry name" value="P-loop containing nucleoside triphosphate hydrolases"/>
    <property type="match status" value="1"/>
</dbReference>
<dbReference type="InterPro" id="IPR019775">
    <property type="entry name" value="WD40_repeat_CS"/>
</dbReference>
<dbReference type="InterPro" id="IPR020472">
    <property type="entry name" value="WD40_PAC1"/>
</dbReference>
<feature type="repeat" description="WD" evidence="3">
    <location>
        <begin position="1080"/>
        <end position="1113"/>
    </location>
</feature>
<dbReference type="PANTHER" id="PTHR19848">
    <property type="entry name" value="WD40 REPEAT PROTEIN"/>
    <property type="match status" value="1"/>
</dbReference>
<feature type="repeat" description="WD" evidence="3">
    <location>
        <begin position="592"/>
        <end position="624"/>
    </location>
</feature>
<dbReference type="RefSeq" id="WP_189253930.1">
    <property type="nucleotide sequence ID" value="NZ_BMRE01000008.1"/>
</dbReference>
<dbReference type="InterPro" id="IPR036322">
    <property type="entry name" value="WD40_repeat_dom_sf"/>
</dbReference>
<dbReference type="InterPro" id="IPR015943">
    <property type="entry name" value="WD40/YVTN_repeat-like_dom_sf"/>
</dbReference>
<dbReference type="PROSITE" id="PS50082">
    <property type="entry name" value="WD_REPEATS_2"/>
    <property type="match status" value="6"/>
</dbReference>
<dbReference type="SUPFAM" id="SSF50978">
    <property type="entry name" value="WD40 repeat-like"/>
    <property type="match status" value="1"/>
</dbReference>